<reference evidence="1 2" key="1">
    <citation type="submission" date="2017-11" db="EMBL/GenBank/DDBJ databases">
        <title>Complete genome of a free-living desiccation-tolerant cyanobacterium and its photosynthetic adaptation to extreme terrestrial habitat.</title>
        <authorList>
            <person name="Shang J."/>
        </authorList>
    </citation>
    <scope>NUCLEOTIDE SEQUENCE [LARGE SCALE GENOMIC DNA]</scope>
    <source>
        <strain evidence="1 2">CCNUN1</strain>
        <plasmid evidence="2">pnfsy06</plasmid>
    </source>
</reference>
<dbReference type="EMBL" id="CP024791">
    <property type="protein sequence ID" value="AUB43629.1"/>
    <property type="molecule type" value="Genomic_DNA"/>
</dbReference>
<keyword evidence="2" id="KW-1185">Reference proteome</keyword>
<geneLocation type="plasmid" evidence="2">
    <name>pnfsy06</name>
</geneLocation>
<accession>A0A2K8T7K5</accession>
<organism evidence="1 2">
    <name type="scientific">Nostoc flagelliforme CCNUN1</name>
    <dbReference type="NCBI Taxonomy" id="2038116"/>
    <lineage>
        <taxon>Bacteria</taxon>
        <taxon>Bacillati</taxon>
        <taxon>Cyanobacteriota</taxon>
        <taxon>Cyanophyceae</taxon>
        <taxon>Nostocales</taxon>
        <taxon>Nostocaceae</taxon>
        <taxon>Nostoc</taxon>
    </lineage>
</organism>
<dbReference type="Proteomes" id="UP000232003">
    <property type="component" value="Plasmid pNFSY06"/>
</dbReference>
<keyword evidence="1" id="KW-0614">Plasmid</keyword>
<gene>
    <name evidence="1" type="ORF">COO91_09810</name>
</gene>
<sequence>MDRFGYNRSRSYQLVDAAVVVDNLQKCPPMVISTTTPTTFNG</sequence>
<evidence type="ECO:0000313" key="1">
    <source>
        <dbReference type="EMBL" id="AUB43629.1"/>
    </source>
</evidence>
<proteinExistence type="predicted"/>
<dbReference type="KEGG" id="nfl:COO91_09810"/>
<evidence type="ECO:0000313" key="2">
    <source>
        <dbReference type="Proteomes" id="UP000232003"/>
    </source>
</evidence>
<protein>
    <submittedName>
        <fullName evidence="1">Uncharacterized protein</fullName>
    </submittedName>
</protein>
<name>A0A2K8T7K5_9NOSO</name>
<dbReference type="AlphaFoldDB" id="A0A2K8T7K5"/>